<dbReference type="SUPFAM" id="SSF53098">
    <property type="entry name" value="Ribonuclease H-like"/>
    <property type="match status" value="1"/>
</dbReference>
<evidence type="ECO:0000313" key="3">
    <source>
        <dbReference type="Proteomes" id="UP000604825"/>
    </source>
</evidence>
<dbReference type="InterPro" id="IPR055298">
    <property type="entry name" value="AtLOH3-like"/>
</dbReference>
<dbReference type="EMBL" id="CAJGYO010000017">
    <property type="protein sequence ID" value="CAD6334555.1"/>
    <property type="molecule type" value="Genomic_DNA"/>
</dbReference>
<dbReference type="PANTHER" id="PTHR11697">
    <property type="entry name" value="GENERAL TRANSCRIPTION FACTOR 2-RELATED ZINC FINGER PROTEIN"/>
    <property type="match status" value="1"/>
</dbReference>
<dbReference type="OrthoDB" id="688509at2759"/>
<accession>A0A811RX60</accession>
<protein>
    <recommendedName>
        <fullName evidence="1">TTF-type domain-containing protein</fullName>
    </recommendedName>
</protein>
<dbReference type="InterPro" id="IPR006580">
    <property type="entry name" value="Znf_TTF"/>
</dbReference>
<dbReference type="Proteomes" id="UP000604825">
    <property type="component" value="Unassembled WGS sequence"/>
</dbReference>
<proteinExistence type="predicted"/>
<dbReference type="SMART" id="SM00597">
    <property type="entry name" value="ZnF_TTF"/>
    <property type="match status" value="1"/>
</dbReference>
<dbReference type="InterPro" id="IPR025398">
    <property type="entry name" value="DUF4371"/>
</dbReference>
<sequence length="457" mass="52434">MVLRKRTLDSFYKKNVGVICSDEETPEDEIANWLAAQQEEDEKDEEVAEETPRQTTAKVQRVNCEEYSPTKDVAFCFPCFLFSKKPVGKIGSNAFIVKGFRSWKKVNDRSNCAFMIHMGKDCDSAHKYNVQCYENLKNQPCHIVHAVEKQTNKEIKKNRLRLRTSIDAVRWLAFQACYDEFVDSKNQGNFLEMVKLLASYDDKRNDDLHDNQVAEMEHLIELNELETGSGANQIRTLHHPEDTRWSSHYDSICSLLKLYKPTFLVLKDIATAKGSGSTLAGRAKAAGAVKLMMSFDFVFILHVMKELMGITDLLCKKLQQKTQDIVNVMDDVATTKKLIQSLSDRGWSALLNDVTSFCIKQGIQVPNMNAFYADYIRSRAENELSVEHHYKYDIFTVAIDQQLHELNSRFSEQATELLVLCTSLDPRDSFRSFKIDDICLLASKFYPTDFLNKKEIT</sequence>
<name>A0A811RX60_9POAL</name>
<comment type="caution">
    <text evidence="2">The sequence shown here is derived from an EMBL/GenBank/DDBJ whole genome shotgun (WGS) entry which is preliminary data.</text>
</comment>
<dbReference type="AlphaFoldDB" id="A0A811RX60"/>
<gene>
    <name evidence="2" type="ORF">NCGR_LOCUS58653</name>
</gene>
<dbReference type="Pfam" id="PF14291">
    <property type="entry name" value="DUF4371"/>
    <property type="match status" value="1"/>
</dbReference>
<dbReference type="PANTHER" id="PTHR11697:SF230">
    <property type="entry name" value="ZINC FINGER, MYM DOMAIN CONTAINING 1"/>
    <property type="match status" value="1"/>
</dbReference>
<reference evidence="2" key="1">
    <citation type="submission" date="2020-10" db="EMBL/GenBank/DDBJ databases">
        <authorList>
            <person name="Han B."/>
            <person name="Lu T."/>
            <person name="Zhao Q."/>
            <person name="Huang X."/>
            <person name="Zhao Y."/>
        </authorList>
    </citation>
    <scope>NUCLEOTIDE SEQUENCE</scope>
</reference>
<feature type="domain" description="TTF-type" evidence="1">
    <location>
        <begin position="51"/>
        <end position="149"/>
    </location>
</feature>
<keyword evidence="3" id="KW-1185">Reference proteome</keyword>
<evidence type="ECO:0000259" key="1">
    <source>
        <dbReference type="SMART" id="SM00597"/>
    </source>
</evidence>
<evidence type="ECO:0000313" key="2">
    <source>
        <dbReference type="EMBL" id="CAD6334555.1"/>
    </source>
</evidence>
<dbReference type="InterPro" id="IPR012337">
    <property type="entry name" value="RNaseH-like_sf"/>
</dbReference>
<organism evidence="2 3">
    <name type="scientific">Miscanthus lutarioriparius</name>
    <dbReference type="NCBI Taxonomy" id="422564"/>
    <lineage>
        <taxon>Eukaryota</taxon>
        <taxon>Viridiplantae</taxon>
        <taxon>Streptophyta</taxon>
        <taxon>Embryophyta</taxon>
        <taxon>Tracheophyta</taxon>
        <taxon>Spermatophyta</taxon>
        <taxon>Magnoliopsida</taxon>
        <taxon>Liliopsida</taxon>
        <taxon>Poales</taxon>
        <taxon>Poaceae</taxon>
        <taxon>PACMAD clade</taxon>
        <taxon>Panicoideae</taxon>
        <taxon>Andropogonodae</taxon>
        <taxon>Andropogoneae</taxon>
        <taxon>Saccharinae</taxon>
        <taxon>Miscanthus</taxon>
    </lineage>
</organism>